<name>A0ABZ1C3F4_9BACT</name>
<dbReference type="Proteomes" id="UP000738431">
    <property type="component" value="Chromosome"/>
</dbReference>
<reference evidence="2 3" key="1">
    <citation type="submission" date="2021-08" db="EMBL/GenBank/DDBJ databases">
        <authorList>
            <person name="Zhang D."/>
            <person name="Zhang A."/>
            <person name="Wang L."/>
        </authorList>
    </citation>
    <scope>NUCLEOTIDE SEQUENCE [LARGE SCALE GENOMIC DNA]</scope>
    <source>
        <strain evidence="2 3">WL0086</strain>
    </source>
</reference>
<feature type="transmembrane region" description="Helical" evidence="1">
    <location>
        <begin position="912"/>
        <end position="934"/>
    </location>
</feature>
<protein>
    <submittedName>
        <fullName evidence="2">Efflux RND transporter permease subunit</fullName>
    </submittedName>
</protein>
<proteinExistence type="predicted"/>
<dbReference type="Gene3D" id="3.30.2090.10">
    <property type="entry name" value="Multidrug efflux transporter AcrB TolC docking domain, DN and DC subdomains"/>
    <property type="match status" value="2"/>
</dbReference>
<organism evidence="2 3">
    <name type="scientific">Actomonas aquatica</name>
    <dbReference type="NCBI Taxonomy" id="2866162"/>
    <lineage>
        <taxon>Bacteria</taxon>
        <taxon>Pseudomonadati</taxon>
        <taxon>Verrucomicrobiota</taxon>
        <taxon>Opitutia</taxon>
        <taxon>Opitutales</taxon>
        <taxon>Opitutaceae</taxon>
        <taxon>Actomonas</taxon>
    </lineage>
</organism>
<dbReference type="Gene3D" id="3.30.70.1320">
    <property type="entry name" value="Multidrug efflux transporter AcrB pore domain like"/>
    <property type="match status" value="1"/>
</dbReference>
<dbReference type="SUPFAM" id="SSF82866">
    <property type="entry name" value="Multidrug efflux transporter AcrB transmembrane domain"/>
    <property type="match status" value="2"/>
</dbReference>
<feature type="transmembrane region" description="Helical" evidence="1">
    <location>
        <begin position="963"/>
        <end position="985"/>
    </location>
</feature>
<dbReference type="Gene3D" id="1.20.1640.10">
    <property type="entry name" value="Multidrug efflux transporter AcrB transmembrane domain"/>
    <property type="match status" value="2"/>
</dbReference>
<evidence type="ECO:0000256" key="1">
    <source>
        <dbReference type="SAM" id="Phobius"/>
    </source>
</evidence>
<dbReference type="EMBL" id="CP139781">
    <property type="protein sequence ID" value="WRQ86074.1"/>
    <property type="molecule type" value="Genomic_DNA"/>
</dbReference>
<dbReference type="SUPFAM" id="SSF82714">
    <property type="entry name" value="Multidrug efflux transporter AcrB TolC docking domain, DN and DC subdomains"/>
    <property type="match status" value="2"/>
</dbReference>
<dbReference type="InterPro" id="IPR027463">
    <property type="entry name" value="AcrB_DN_DC_subdom"/>
</dbReference>
<feature type="transmembrane region" description="Helical" evidence="1">
    <location>
        <begin position="887"/>
        <end position="906"/>
    </location>
</feature>
<feature type="transmembrane region" description="Helical" evidence="1">
    <location>
        <begin position="435"/>
        <end position="458"/>
    </location>
</feature>
<keyword evidence="1" id="KW-0472">Membrane</keyword>
<sequence length="1027" mass="110800">MSLLTWPLRHRHVVIVLCAVVVVLGVRSLLTMPRQDTPSISIHQALVIAQYPGASAAQVEQQLTRPIESYLFSYTEVDAKKTHSITRDGLMVVTVELHDWVPDMAGFWSRLRLGLAEQKLLSLPAPVVGPLVNSDFGDSVALLVAISSPKRGYAELRTDLDRIEEAIRGVDGTGRIRRFGNRGETIYVEADSQRLSEYQAGLPQVITALQFQNTTSFTGSLKTSELEVPLHTRGRLASVEEVRRQVVVRDPTGDRVVRVGDVATVERRLSDPSSFLRVNGQEDAALMLSIEVQPGHNIVSYGEAVRAAIDDVAARLPADLTFTVINDQPGVVDEAVTHFEREFFIAVGAVVAVTLLLLPFRVALIAAMAIPVTIAFTFLALEMLGIELHEVSLAALIVVLGMVVDDAIVIADNYLEKLDEGMSHWEAAWRAAGELTVPVFTATIAIVLAFAPLGVLLSGSVGEFIVALPITVAIALITSFVVAMLFTPLLCLIFIKQGLKDQPASLGARVLDGVQKLYDPTVRSLVAHPRLTVLGAVLSLVAGAALVGVIKLKFFPAAERAQFVIEVDMPLGTRLEATDAVVREIESRLAADQRVTDFAAFVGTPAPRVYYSFAPEFPRPSYGMLLVGTEGPDETEKLVRDYAAQLHGSRPGVRLNVTRFQQGIPVEAPVEVRIVGPDLPTLRRLGDKVKAIVADAPGATQVRDDYLDGFSVDLNVRTEVANRLGFATGVIAQEVMAGFSGVPVTEVWENDEPLPIVLRLSEGSRADFDALGDFMLRAPFGLAHVLLSQVADVEPAWAPAQIARRNGARTLTVRANPAEDVLPSQVLSHIAPAVRQISLPPGYRIEFGGEYEGQMRTFGQMAGALGASVALIYLVLLFQFKNSREVLLVMLAIPLTFFGAMLGLVLTGNPLGFTAAVGLISLVGIVIRNSIILVDHADELRHAEDLDAREGAIASGQRRLRPIFLTSMAAAVGVLPMILSGSPLWAPLASVFSVGIIWSMVMTLLVVPAVYGATMDRKPKSAEEASS</sequence>
<dbReference type="PRINTS" id="PR00702">
    <property type="entry name" value="ACRIFLAVINRP"/>
</dbReference>
<feature type="transmembrane region" description="Helical" evidence="1">
    <location>
        <begin position="343"/>
        <end position="360"/>
    </location>
</feature>
<accession>A0ABZ1C3F4</accession>
<dbReference type="PANTHER" id="PTHR32063">
    <property type="match status" value="1"/>
</dbReference>
<evidence type="ECO:0000313" key="2">
    <source>
        <dbReference type="EMBL" id="WRQ86074.1"/>
    </source>
</evidence>
<dbReference type="Pfam" id="PF00873">
    <property type="entry name" value="ACR_tran"/>
    <property type="match status" value="1"/>
</dbReference>
<dbReference type="PANTHER" id="PTHR32063:SF18">
    <property type="entry name" value="CATION EFFLUX SYSTEM PROTEIN"/>
    <property type="match status" value="1"/>
</dbReference>
<gene>
    <name evidence="2" type="ORF">K1X11_014765</name>
</gene>
<dbReference type="InterPro" id="IPR001036">
    <property type="entry name" value="Acrflvin-R"/>
</dbReference>
<evidence type="ECO:0000313" key="3">
    <source>
        <dbReference type="Proteomes" id="UP000738431"/>
    </source>
</evidence>
<feature type="transmembrane region" description="Helical" evidence="1">
    <location>
        <begin position="392"/>
        <end position="415"/>
    </location>
</feature>
<keyword evidence="1" id="KW-1133">Transmembrane helix</keyword>
<dbReference type="Gene3D" id="3.30.70.1440">
    <property type="entry name" value="Multidrug efflux transporter AcrB pore domain"/>
    <property type="match status" value="1"/>
</dbReference>
<dbReference type="Gene3D" id="3.30.70.1430">
    <property type="entry name" value="Multidrug efflux transporter AcrB pore domain"/>
    <property type="match status" value="2"/>
</dbReference>
<keyword evidence="3" id="KW-1185">Reference proteome</keyword>
<feature type="transmembrane region" description="Helical" evidence="1">
    <location>
        <begin position="367"/>
        <end position="386"/>
    </location>
</feature>
<dbReference type="RefSeq" id="WP_221031585.1">
    <property type="nucleotide sequence ID" value="NZ_CP139781.1"/>
</dbReference>
<feature type="transmembrane region" description="Helical" evidence="1">
    <location>
        <begin position="861"/>
        <end position="880"/>
    </location>
</feature>
<feature type="transmembrane region" description="Helical" evidence="1">
    <location>
        <begin position="991"/>
        <end position="1011"/>
    </location>
</feature>
<reference evidence="2 3" key="2">
    <citation type="submission" date="2023-12" db="EMBL/GenBank/DDBJ databases">
        <title>Description of an unclassified Opitutus bacterium of Verrucomicrobiota.</title>
        <authorList>
            <person name="Zhang D.-F."/>
        </authorList>
    </citation>
    <scope>NUCLEOTIDE SEQUENCE [LARGE SCALE GENOMIC DNA]</scope>
    <source>
        <strain evidence="2 3">WL0086</strain>
    </source>
</reference>
<dbReference type="SUPFAM" id="SSF82693">
    <property type="entry name" value="Multidrug efflux transporter AcrB pore domain, PN1, PN2, PC1 and PC2 subdomains"/>
    <property type="match status" value="2"/>
</dbReference>
<keyword evidence="1" id="KW-0812">Transmembrane</keyword>
<feature type="transmembrane region" description="Helical" evidence="1">
    <location>
        <begin position="464"/>
        <end position="495"/>
    </location>
</feature>